<keyword evidence="4" id="KW-1133">Transmembrane helix</keyword>
<comment type="similarity">
    <text evidence="1">Belongs to the glycosyltransferase 2 family.</text>
</comment>
<keyword evidence="3 6" id="KW-0808">Transferase</keyword>
<evidence type="ECO:0000256" key="1">
    <source>
        <dbReference type="ARBA" id="ARBA00006739"/>
    </source>
</evidence>
<keyword evidence="4" id="KW-0812">Transmembrane</keyword>
<dbReference type="CDD" id="cd04192">
    <property type="entry name" value="GT_2_like_e"/>
    <property type="match status" value="1"/>
</dbReference>
<accession>A0A3E1QBI2</accession>
<evidence type="ECO:0000256" key="4">
    <source>
        <dbReference type="SAM" id="Phobius"/>
    </source>
</evidence>
<feature type="domain" description="Glycosyltransferase 2-like" evidence="5">
    <location>
        <begin position="41"/>
        <end position="171"/>
    </location>
</feature>
<protein>
    <submittedName>
        <fullName evidence="6">Glycosyltransferase</fullName>
    </submittedName>
</protein>
<dbReference type="PANTHER" id="PTHR43630">
    <property type="entry name" value="POLY-BETA-1,6-N-ACETYL-D-GLUCOSAMINE SYNTHASE"/>
    <property type="match status" value="1"/>
</dbReference>
<dbReference type="EMBL" id="QVID01000001">
    <property type="protein sequence ID" value="RFN59478.1"/>
    <property type="molecule type" value="Genomic_DNA"/>
</dbReference>
<keyword evidence="7" id="KW-1185">Reference proteome</keyword>
<proteinExistence type="inferred from homology"/>
<comment type="caution">
    <text evidence="6">The sequence shown here is derived from an EMBL/GenBank/DDBJ whole genome shotgun (WGS) entry which is preliminary data.</text>
</comment>
<evidence type="ECO:0000313" key="6">
    <source>
        <dbReference type="EMBL" id="RFN59478.1"/>
    </source>
</evidence>
<dbReference type="OrthoDB" id="9805625at2"/>
<dbReference type="Proteomes" id="UP000261082">
    <property type="component" value="Unassembled WGS sequence"/>
</dbReference>
<feature type="transmembrane region" description="Helical" evidence="4">
    <location>
        <begin position="6"/>
        <end position="26"/>
    </location>
</feature>
<evidence type="ECO:0000313" key="7">
    <source>
        <dbReference type="Proteomes" id="UP000261082"/>
    </source>
</evidence>
<dbReference type="Gene3D" id="3.90.550.10">
    <property type="entry name" value="Spore Coat Polysaccharide Biosynthesis Protein SpsA, Chain A"/>
    <property type="match status" value="1"/>
</dbReference>
<feature type="transmembrane region" description="Helical" evidence="4">
    <location>
        <begin position="282"/>
        <end position="303"/>
    </location>
</feature>
<keyword evidence="2" id="KW-0328">Glycosyltransferase</keyword>
<gene>
    <name evidence="6" type="ORF">DZ858_05300</name>
</gene>
<dbReference type="Pfam" id="PF00535">
    <property type="entry name" value="Glycos_transf_2"/>
    <property type="match status" value="1"/>
</dbReference>
<dbReference type="PANTHER" id="PTHR43630:SF1">
    <property type="entry name" value="POLY-BETA-1,6-N-ACETYL-D-GLUCOSAMINE SYNTHASE"/>
    <property type="match status" value="1"/>
</dbReference>
<feature type="transmembrane region" description="Helical" evidence="4">
    <location>
        <begin position="309"/>
        <end position="328"/>
    </location>
</feature>
<reference evidence="6 7" key="1">
    <citation type="journal article" date="2007" name="Int. J. Syst. Evol. Microbiol.">
        <title>Marixanthomonas ophiurae gen. nov., sp. nov., a marine bacterium of the family Flavobacteriaceae isolated from a deep-sea brittle star.</title>
        <authorList>
            <person name="Romanenko L.A."/>
            <person name="Uchino M."/>
            <person name="Frolova G.M."/>
            <person name="Mikhailov V.V."/>
        </authorList>
    </citation>
    <scope>NUCLEOTIDE SEQUENCE [LARGE SCALE GENOMIC DNA]</scope>
    <source>
        <strain evidence="6 7">KMM 3046</strain>
    </source>
</reference>
<dbReference type="AlphaFoldDB" id="A0A3E1QBI2"/>
<organism evidence="6 7">
    <name type="scientific">Marixanthomonas ophiurae</name>
    <dbReference type="NCBI Taxonomy" id="387659"/>
    <lineage>
        <taxon>Bacteria</taxon>
        <taxon>Pseudomonadati</taxon>
        <taxon>Bacteroidota</taxon>
        <taxon>Flavobacteriia</taxon>
        <taxon>Flavobacteriales</taxon>
        <taxon>Flavobacteriaceae</taxon>
        <taxon>Marixanthomonas</taxon>
    </lineage>
</organism>
<dbReference type="GO" id="GO:0016757">
    <property type="term" value="F:glycosyltransferase activity"/>
    <property type="evidence" value="ECO:0007669"/>
    <property type="project" value="UniProtKB-KW"/>
</dbReference>
<evidence type="ECO:0000259" key="5">
    <source>
        <dbReference type="Pfam" id="PF00535"/>
    </source>
</evidence>
<dbReference type="InterPro" id="IPR029044">
    <property type="entry name" value="Nucleotide-diphossugar_trans"/>
</dbReference>
<name>A0A3E1QBI2_9FLAO</name>
<sequence>MMTLGFILLTFYLVLLLFIWIGVIQLKPTILHATKPTTAFTIIVPFRNEAEKIPALLTSLKQLNYPSELFEVILVDDESEDNSVLTVSKALENCVFPFKIIRNKRFSNSPKKDAITTAISEAKHEWILTIDADCSVPKKWLQCFDVIIQKNNPNMICGPVIYKSNGSLIEAFQQFDGLSLQAVTMGGFGLQREILCNGANLAYKKDVFNQLKGFSGNNHIASGDDIFLLEKIKNHAPNSIRFLKTAAAIVTTQPQKSWKQIINQRVRWASKTTKQENWLPKIIGVLVFMVNLWVAFGWIYIFYNTQFLYFYLFVLLIKIVVEGFIIFSTKALFKNKAVSLTSILHVIASGLLYPFITVTVFIMSLLGSYHWKGRRFKA</sequence>
<evidence type="ECO:0000256" key="2">
    <source>
        <dbReference type="ARBA" id="ARBA00022676"/>
    </source>
</evidence>
<dbReference type="SUPFAM" id="SSF53448">
    <property type="entry name" value="Nucleotide-diphospho-sugar transferases"/>
    <property type="match status" value="1"/>
</dbReference>
<evidence type="ECO:0000256" key="3">
    <source>
        <dbReference type="ARBA" id="ARBA00022679"/>
    </source>
</evidence>
<dbReference type="InterPro" id="IPR001173">
    <property type="entry name" value="Glyco_trans_2-like"/>
</dbReference>
<keyword evidence="4" id="KW-0472">Membrane</keyword>
<dbReference type="RefSeq" id="WP_117158463.1">
    <property type="nucleotide sequence ID" value="NZ_QVID01000001.1"/>
</dbReference>
<feature type="transmembrane region" description="Helical" evidence="4">
    <location>
        <begin position="340"/>
        <end position="366"/>
    </location>
</feature>